<dbReference type="EMBL" id="CADCTR010000975">
    <property type="protein sequence ID" value="CAA9275156.1"/>
    <property type="molecule type" value="Genomic_DNA"/>
</dbReference>
<accession>A0A6J4JB20</accession>
<evidence type="ECO:0000313" key="1">
    <source>
        <dbReference type="EMBL" id="CAA9275156.1"/>
    </source>
</evidence>
<organism evidence="1">
    <name type="scientific">uncultured Chloroflexia bacterium</name>
    <dbReference type="NCBI Taxonomy" id="1672391"/>
    <lineage>
        <taxon>Bacteria</taxon>
        <taxon>Bacillati</taxon>
        <taxon>Chloroflexota</taxon>
        <taxon>Chloroflexia</taxon>
        <taxon>environmental samples</taxon>
    </lineage>
</organism>
<reference evidence="1" key="1">
    <citation type="submission" date="2020-02" db="EMBL/GenBank/DDBJ databases">
        <authorList>
            <person name="Meier V. D."/>
        </authorList>
    </citation>
    <scope>NUCLEOTIDE SEQUENCE</scope>
    <source>
        <strain evidence="1">AVDCRST_MAG93</strain>
    </source>
</reference>
<protein>
    <submittedName>
        <fullName evidence="1">Uncharacterized protein</fullName>
    </submittedName>
</protein>
<proteinExistence type="predicted"/>
<gene>
    <name evidence="1" type="ORF">AVDCRST_MAG93-2848</name>
</gene>
<name>A0A6J4JB20_9CHLR</name>
<sequence length="86" mass="9636">MRHAGKGKVQIHWIIEVLMPDTRTDLPNTEMLRLLYVCASSEDSITLAARTTLAEVCYPACGTLPRRVHSRYVRTLADLRLGKASP</sequence>
<dbReference type="AlphaFoldDB" id="A0A6J4JB20"/>